<evidence type="ECO:0000256" key="5">
    <source>
        <dbReference type="ARBA" id="ARBA00023136"/>
    </source>
</evidence>
<dbReference type="OrthoDB" id="5137249at2"/>
<evidence type="ECO:0000256" key="2">
    <source>
        <dbReference type="ARBA" id="ARBA00022475"/>
    </source>
</evidence>
<sequence>MKMLNKNIAREFKMSLARYVSVSALLMLGVFVLIGLNVTGPNMRKTAQTAYNAEQLADAKVTSTVSLNAKDRTAIENLAGIKKTEFGHTTDIVIKNTKHVLRVQSNPKTLSKMTLTKGHQATTAKQIVLSDKLRGQYQLGDHITVAAGKANGSTGLTHKTFTIVGFATSTEYLKKDNLGSTSLGSGTLYGFAYTTTGAFSSSKPNVARLAFTNVKGAAYSNAYEHYATQQVAKLQRKLNQRNRARVASLRKDLTQQINDAKTRIAKNTTTIANADTTLATAQKQLNTQMAQAKAAQSSSAITTLTAKQKALNQQQAALKKQKQALKAAKAKVADAKATKRQLNDVSLTIASRNDYNDGYNNYGEDAERIDALGKSFPAFFFLIAILVSFTTMRRMVEEKRIEMGTLRALGYTKGEVMREFLVYSITTAVTGTVFGSILGLLVLPKIIFRAYTANFNFSSLQLALHPGFIAAGFALALFSTVLASWLAAHNSLKTITAELMLPKPPVSGSRILLEHITPIWKRMSFSHKVTARNLFRYKGRMLMTIIGVAGATALMITGFGIRDSLNTIIDRQFSQISQYDLVAVYNPNAKKSEVTSAQESITKANTVKRYSSAYFANVYATSSDSNSRENISLIAPSSASQLDQYIKLRDYKTNKKMTLSKNGAIVSQKLAKLQNVNVGDTFTIKDTDGTSHKIKVAGITKMYAGHAIYMSKAYYNQVYDTNVTANAYLVTLKHATAKSVNAFAAKFNRTAAAVQTVQSKETKKTITNILSNLNNLILVLVLSASLLSLVVLYTLTNINVSERVRELSTLKVLGFYPKEVLMYIYRETNILTGAGIIVGIGVGYAFHAYIMALLPPATAMVAPGLTWINIIISVGLTIVFSLVVMFMMNRKIQSVDMLEALKSVD</sequence>
<evidence type="ECO:0000259" key="9">
    <source>
        <dbReference type="Pfam" id="PF12704"/>
    </source>
</evidence>
<reference evidence="10 11" key="1">
    <citation type="submission" date="2018-10" db="EMBL/GenBank/DDBJ databases">
        <title>Lactobacillus sp. R7 and Lactobacillus sp. R19 isolated from fermented mustard green product of Taiwan.</title>
        <authorList>
            <person name="Lin S.-T."/>
        </authorList>
    </citation>
    <scope>NUCLEOTIDE SEQUENCE [LARGE SCALE GENOMIC DNA]</scope>
    <source>
        <strain evidence="10 11">BCRC 81129</strain>
    </source>
</reference>
<dbReference type="PANTHER" id="PTHR30287">
    <property type="entry name" value="MEMBRANE COMPONENT OF PREDICTED ABC SUPERFAMILY METABOLITE UPTAKE TRANSPORTER"/>
    <property type="match status" value="1"/>
</dbReference>
<dbReference type="InterPro" id="IPR038766">
    <property type="entry name" value="Membrane_comp_ABC_pdt"/>
</dbReference>
<evidence type="ECO:0000313" key="10">
    <source>
        <dbReference type="EMBL" id="TGD19469.1"/>
    </source>
</evidence>
<evidence type="ECO:0000256" key="6">
    <source>
        <dbReference type="SAM" id="Coils"/>
    </source>
</evidence>
<evidence type="ECO:0000256" key="4">
    <source>
        <dbReference type="ARBA" id="ARBA00022989"/>
    </source>
</evidence>
<dbReference type="Proteomes" id="UP000297348">
    <property type="component" value="Unassembled WGS sequence"/>
</dbReference>
<feature type="transmembrane region" description="Helical" evidence="7">
    <location>
        <begin position="541"/>
        <end position="561"/>
    </location>
</feature>
<feature type="domain" description="ABC3 transporter permease C-terminal" evidence="8">
    <location>
        <begin position="779"/>
        <end position="887"/>
    </location>
</feature>
<organism evidence="10 11">
    <name type="scientific">Levilactobacillus suantsaiihabitans</name>
    <dbReference type="NCBI Taxonomy" id="2487722"/>
    <lineage>
        <taxon>Bacteria</taxon>
        <taxon>Bacillati</taxon>
        <taxon>Bacillota</taxon>
        <taxon>Bacilli</taxon>
        <taxon>Lactobacillales</taxon>
        <taxon>Lactobacillaceae</taxon>
        <taxon>Levilactobacillus</taxon>
    </lineage>
</organism>
<keyword evidence="11" id="KW-1185">Reference proteome</keyword>
<feature type="transmembrane region" description="Helical" evidence="7">
    <location>
        <begin position="866"/>
        <end position="888"/>
    </location>
</feature>
<proteinExistence type="predicted"/>
<dbReference type="AlphaFoldDB" id="A0A4Z0J9P0"/>
<keyword evidence="5 7" id="KW-0472">Membrane</keyword>
<accession>A0A4Z0J9P0</accession>
<dbReference type="EMBL" id="RKLX01000005">
    <property type="protein sequence ID" value="TGD19469.1"/>
    <property type="molecule type" value="Genomic_DNA"/>
</dbReference>
<dbReference type="RefSeq" id="WP_135367602.1">
    <property type="nucleotide sequence ID" value="NZ_RKLX01000005.1"/>
</dbReference>
<feature type="transmembrane region" description="Helical" evidence="7">
    <location>
        <begin position="463"/>
        <end position="488"/>
    </location>
</feature>
<dbReference type="Pfam" id="PF12704">
    <property type="entry name" value="MacB_PCD"/>
    <property type="match status" value="1"/>
</dbReference>
<feature type="domain" description="MacB-like periplasmic core" evidence="9">
    <location>
        <begin position="542"/>
        <end position="742"/>
    </location>
</feature>
<evidence type="ECO:0000256" key="1">
    <source>
        <dbReference type="ARBA" id="ARBA00004651"/>
    </source>
</evidence>
<comment type="subcellular location">
    <subcellularLocation>
        <location evidence="1">Cell membrane</location>
        <topology evidence="1">Multi-pass membrane protein</topology>
    </subcellularLocation>
</comment>
<evidence type="ECO:0000256" key="7">
    <source>
        <dbReference type="SAM" id="Phobius"/>
    </source>
</evidence>
<feature type="transmembrane region" description="Helical" evidence="7">
    <location>
        <begin position="830"/>
        <end position="854"/>
    </location>
</feature>
<feature type="coiled-coil region" evidence="6">
    <location>
        <begin position="301"/>
        <end position="345"/>
    </location>
</feature>
<keyword evidence="2" id="KW-1003">Cell membrane</keyword>
<keyword evidence="3 7" id="KW-0812">Transmembrane</keyword>
<feature type="transmembrane region" description="Helical" evidence="7">
    <location>
        <begin position="776"/>
        <end position="795"/>
    </location>
</feature>
<keyword evidence="4 7" id="KW-1133">Transmembrane helix</keyword>
<dbReference type="PANTHER" id="PTHR30287:SF1">
    <property type="entry name" value="INNER MEMBRANE PROTEIN"/>
    <property type="match status" value="1"/>
</dbReference>
<evidence type="ECO:0000259" key="8">
    <source>
        <dbReference type="Pfam" id="PF02687"/>
    </source>
</evidence>
<dbReference type="InterPro" id="IPR025857">
    <property type="entry name" value="MacB_PCD"/>
</dbReference>
<feature type="transmembrane region" description="Helical" evidence="7">
    <location>
        <begin position="376"/>
        <end position="396"/>
    </location>
</feature>
<feature type="transmembrane region" description="Helical" evidence="7">
    <location>
        <begin position="420"/>
        <end position="443"/>
    </location>
</feature>
<protein>
    <submittedName>
        <fullName evidence="10">ABC transporter permease</fullName>
    </submittedName>
</protein>
<comment type="caution">
    <text evidence="10">The sequence shown here is derived from an EMBL/GenBank/DDBJ whole genome shotgun (WGS) entry which is preliminary data.</text>
</comment>
<feature type="transmembrane region" description="Helical" evidence="7">
    <location>
        <begin position="16"/>
        <end position="36"/>
    </location>
</feature>
<evidence type="ECO:0000313" key="11">
    <source>
        <dbReference type="Proteomes" id="UP000297348"/>
    </source>
</evidence>
<dbReference type="GO" id="GO:0005886">
    <property type="term" value="C:plasma membrane"/>
    <property type="evidence" value="ECO:0007669"/>
    <property type="project" value="UniProtKB-SubCell"/>
</dbReference>
<feature type="domain" description="ABC3 transporter permease C-terminal" evidence="8">
    <location>
        <begin position="375"/>
        <end position="492"/>
    </location>
</feature>
<evidence type="ECO:0000256" key="3">
    <source>
        <dbReference type="ARBA" id="ARBA00022692"/>
    </source>
</evidence>
<dbReference type="Pfam" id="PF02687">
    <property type="entry name" value="FtsX"/>
    <property type="match status" value="2"/>
</dbReference>
<name>A0A4Z0J9P0_9LACO</name>
<dbReference type="InterPro" id="IPR003838">
    <property type="entry name" value="ABC3_permease_C"/>
</dbReference>
<keyword evidence="6" id="KW-0175">Coiled coil</keyword>
<gene>
    <name evidence="10" type="ORF">EGT51_04690</name>
</gene>